<dbReference type="Proteomes" id="UP000007844">
    <property type="component" value="Chromosome"/>
</dbReference>
<dbReference type="STRING" id="690850.Desaf_0666"/>
<evidence type="ECO:0000313" key="1">
    <source>
        <dbReference type="EMBL" id="EGJ49018.1"/>
    </source>
</evidence>
<proteinExistence type="predicted"/>
<name>F3YVY8_DESAF</name>
<reference evidence="1 2" key="1">
    <citation type="journal article" date="2011" name="J. Bacteriol.">
        <title>Genome sequence of the mercury-methylating and pleomorphic Desulfovibrio africanus Strain Walvis Bay.</title>
        <authorList>
            <person name="Brown S.D."/>
            <person name="Wall J.D."/>
            <person name="Kucken A.M."/>
            <person name="Gilmour C.C."/>
            <person name="Podar M."/>
            <person name="Brandt C.C."/>
            <person name="Teshima H."/>
            <person name="Detter J.C."/>
            <person name="Han C.S."/>
            <person name="Land M.L."/>
            <person name="Lucas S."/>
            <person name="Han J."/>
            <person name="Pennacchio L."/>
            <person name="Nolan M."/>
            <person name="Pitluck S."/>
            <person name="Woyke T."/>
            <person name="Goodwin L."/>
            <person name="Palumbo A.V."/>
            <person name="Elias D.A."/>
        </authorList>
    </citation>
    <scope>NUCLEOTIDE SEQUENCE [LARGE SCALE GENOMIC DNA]</scope>
    <source>
        <strain evidence="1 2">Walvis Bay</strain>
    </source>
</reference>
<sequence length="196" mass="22131">MSRHPVDRQPARRGQEHYWSIIRELARDGKPITATSVHDRCSGSRDAVADYVRRLVKGGYLRPAYLLGKTQAFELIRDSRDTPRLTQDGQPVVMGASREQLWRTMKMLATWDYRELALAASTEEVPVAAIDAQNYVKHLFRAGYLALVTKATSTKLARYRLLPSKNTGPKPPQVQRVKQVYDPNLRQVVWASGGAS</sequence>
<dbReference type="EMBL" id="CP003221">
    <property type="protein sequence ID" value="EGJ49018.1"/>
    <property type="molecule type" value="Genomic_DNA"/>
</dbReference>
<evidence type="ECO:0000313" key="2">
    <source>
        <dbReference type="Proteomes" id="UP000007844"/>
    </source>
</evidence>
<dbReference type="eggNOG" id="COG0640">
    <property type="taxonomic scope" value="Bacteria"/>
</dbReference>
<accession>F3YVY8</accession>
<dbReference type="RefSeq" id="WP_014258854.1">
    <property type="nucleotide sequence ID" value="NC_016629.1"/>
</dbReference>
<gene>
    <name evidence="1" type="ORF">Desaf_0666</name>
</gene>
<dbReference type="HOGENOM" id="CLU_112446_0_0_7"/>
<dbReference type="AlphaFoldDB" id="F3YVY8"/>
<protein>
    <submittedName>
        <fullName evidence="1">Uncharacterized protein</fullName>
    </submittedName>
</protein>
<organism evidence="1 2">
    <name type="scientific">Desulfocurvibacter africanus subsp. africanus str. Walvis Bay</name>
    <dbReference type="NCBI Taxonomy" id="690850"/>
    <lineage>
        <taxon>Bacteria</taxon>
        <taxon>Pseudomonadati</taxon>
        <taxon>Thermodesulfobacteriota</taxon>
        <taxon>Desulfovibrionia</taxon>
        <taxon>Desulfovibrionales</taxon>
        <taxon>Desulfovibrionaceae</taxon>
        <taxon>Desulfocurvibacter</taxon>
    </lineage>
</organism>
<dbReference type="KEGG" id="daf:Desaf_0666"/>
<keyword evidence="2" id="KW-1185">Reference proteome</keyword>